<evidence type="ECO:0000256" key="1">
    <source>
        <dbReference type="SAM" id="Phobius"/>
    </source>
</evidence>
<evidence type="ECO:0000313" key="3">
    <source>
        <dbReference type="Proteomes" id="UP000650467"/>
    </source>
</evidence>
<reference evidence="2" key="1">
    <citation type="journal article" date="2020" name="bioRxiv">
        <title>Comparative genomics of Chlamydomonas.</title>
        <authorList>
            <person name="Craig R.J."/>
            <person name="Hasan A.R."/>
            <person name="Ness R.W."/>
            <person name="Keightley P.D."/>
        </authorList>
    </citation>
    <scope>NUCLEOTIDE SEQUENCE</scope>
    <source>
        <strain evidence="2">SAG 7.73</strain>
    </source>
</reference>
<keyword evidence="3" id="KW-1185">Reference proteome</keyword>
<comment type="caution">
    <text evidence="2">The sequence shown here is derived from an EMBL/GenBank/DDBJ whole genome shotgun (WGS) entry which is preliminary data.</text>
</comment>
<proteinExistence type="predicted"/>
<organism evidence="2 3">
    <name type="scientific">Chlamydomonas incerta</name>
    <dbReference type="NCBI Taxonomy" id="51695"/>
    <lineage>
        <taxon>Eukaryota</taxon>
        <taxon>Viridiplantae</taxon>
        <taxon>Chlorophyta</taxon>
        <taxon>core chlorophytes</taxon>
        <taxon>Chlorophyceae</taxon>
        <taxon>CS clade</taxon>
        <taxon>Chlamydomonadales</taxon>
        <taxon>Chlamydomonadaceae</taxon>
        <taxon>Chlamydomonas</taxon>
    </lineage>
</organism>
<keyword evidence="1" id="KW-1133">Transmembrane helix</keyword>
<keyword evidence="1" id="KW-0472">Membrane</keyword>
<dbReference type="EMBL" id="JAEHOC010000009">
    <property type="protein sequence ID" value="KAG2438492.1"/>
    <property type="molecule type" value="Genomic_DNA"/>
</dbReference>
<evidence type="ECO:0000313" key="2">
    <source>
        <dbReference type="EMBL" id="KAG2438492.1"/>
    </source>
</evidence>
<gene>
    <name evidence="2" type="ORF">HXX76_005043</name>
</gene>
<protein>
    <submittedName>
        <fullName evidence="2">Uncharacterized protein</fullName>
    </submittedName>
</protein>
<keyword evidence="1" id="KW-0812">Transmembrane</keyword>
<sequence length="136" mass="13491">MSSDPLARARGAVESLLGPAGARKFDDNDLLRLKNAGYESLEDLVAATPAGLARAELRPARADLIIRAQASTAGLGVGTASGAAASAANQGAVPLLGTDGPSDDAPAPGLKDRFPAAAITFILVVCAGGVLALMAK</sequence>
<accession>A0A835W2T7</accession>
<dbReference type="Proteomes" id="UP000650467">
    <property type="component" value="Unassembled WGS sequence"/>
</dbReference>
<dbReference type="OrthoDB" id="10532835at2759"/>
<name>A0A835W2T7_CHLIN</name>
<feature type="transmembrane region" description="Helical" evidence="1">
    <location>
        <begin position="114"/>
        <end position="135"/>
    </location>
</feature>
<dbReference type="AlphaFoldDB" id="A0A835W2T7"/>